<evidence type="ECO:0000256" key="1">
    <source>
        <dbReference type="SAM" id="MobiDB-lite"/>
    </source>
</evidence>
<comment type="caution">
    <text evidence="2">The sequence shown here is derived from an EMBL/GenBank/DDBJ whole genome shotgun (WGS) entry which is preliminary data.</text>
</comment>
<dbReference type="EMBL" id="ASRX01000071">
    <property type="protein sequence ID" value="EYF01836.1"/>
    <property type="molecule type" value="Genomic_DNA"/>
</dbReference>
<keyword evidence="3" id="KW-1185">Reference proteome</keyword>
<protein>
    <submittedName>
        <fullName evidence="2">Uncharacterized protein</fullName>
    </submittedName>
</protein>
<organism evidence="2 3">
    <name type="scientific">Chondromyces apiculatus DSM 436</name>
    <dbReference type="NCBI Taxonomy" id="1192034"/>
    <lineage>
        <taxon>Bacteria</taxon>
        <taxon>Pseudomonadati</taxon>
        <taxon>Myxococcota</taxon>
        <taxon>Polyangia</taxon>
        <taxon>Polyangiales</taxon>
        <taxon>Polyangiaceae</taxon>
        <taxon>Chondromyces</taxon>
    </lineage>
</organism>
<feature type="region of interest" description="Disordered" evidence="1">
    <location>
        <begin position="1"/>
        <end position="51"/>
    </location>
</feature>
<name>A0A017SZU2_9BACT</name>
<evidence type="ECO:0000313" key="3">
    <source>
        <dbReference type="Proteomes" id="UP000019678"/>
    </source>
</evidence>
<gene>
    <name evidence="2" type="ORF">CAP_7789</name>
</gene>
<evidence type="ECO:0000313" key="2">
    <source>
        <dbReference type="EMBL" id="EYF01836.1"/>
    </source>
</evidence>
<dbReference type="Proteomes" id="UP000019678">
    <property type="component" value="Unassembled WGS sequence"/>
</dbReference>
<proteinExistence type="predicted"/>
<dbReference type="AlphaFoldDB" id="A0A017SZU2"/>
<reference evidence="2 3" key="1">
    <citation type="submission" date="2013-05" db="EMBL/GenBank/DDBJ databases">
        <title>Genome assembly of Chondromyces apiculatus DSM 436.</title>
        <authorList>
            <person name="Sharma G."/>
            <person name="Khatri I."/>
            <person name="Kaur C."/>
            <person name="Mayilraj S."/>
            <person name="Subramanian S."/>
        </authorList>
    </citation>
    <scope>NUCLEOTIDE SEQUENCE [LARGE SCALE GENOMIC DNA]</scope>
    <source>
        <strain evidence="2 3">DSM 436</strain>
    </source>
</reference>
<sequence length="121" mass="13713">MDEDRSPTPGRPLRTCRSQRLPVKPWRRGSTVGNRSDAPRRSGALPTARGGARFAADAETNTPAEEHLQAIKCEQLCRREKTEWWRQIRVATKARARLRWNPLAEGERGALREWRGRGSGA</sequence>
<accession>A0A017SZU2</accession>